<dbReference type="PROSITE" id="PS51201">
    <property type="entry name" value="RCK_N"/>
    <property type="match status" value="2"/>
</dbReference>
<keyword evidence="1" id="KW-0472">Membrane</keyword>
<organism evidence="3 4">
    <name type="scientific">Sulfurospirillum multivorans</name>
    <name type="common">Dehalospirillum multivorans</name>
    <dbReference type="NCBI Taxonomy" id="66821"/>
    <lineage>
        <taxon>Bacteria</taxon>
        <taxon>Pseudomonadati</taxon>
        <taxon>Campylobacterota</taxon>
        <taxon>Epsilonproteobacteria</taxon>
        <taxon>Campylobacterales</taxon>
        <taxon>Sulfurospirillaceae</taxon>
        <taxon>Sulfurospirillum</taxon>
    </lineage>
</organism>
<feature type="transmembrane region" description="Helical" evidence="1">
    <location>
        <begin position="46"/>
        <end position="65"/>
    </location>
</feature>
<dbReference type="PANTHER" id="PTHR43833">
    <property type="entry name" value="POTASSIUM CHANNEL PROTEIN 2-RELATED-RELATED"/>
    <property type="match status" value="1"/>
</dbReference>
<dbReference type="RefSeq" id="WP_025343337.1">
    <property type="nucleotide sequence ID" value="NZ_CP042966.1"/>
</dbReference>
<accession>A0ABX5YWQ5</accession>
<keyword evidence="3" id="KW-0813">Transport</keyword>
<dbReference type="PANTHER" id="PTHR43833:SF11">
    <property type="entry name" value="VOLTAGE-GATED POTASSIUM CHANNEL KCH"/>
    <property type="match status" value="1"/>
</dbReference>
<sequence length="574" mass="65702">MKHSSLWLILQRMRTPFLVIIFTYTLSIIGLLLIDGVDNEGNVYHLTIFDAFYFISYTATTIGFGETPFVFTYPQRIWVSMSIFFTVTGWFYSVGTLIALLQNKLFLEEFEKAKFTRKVAYLKEKYIIILGYNSITSEIIKKANEYGLRSVVIEKEEQKRDHLLLENFTPPVFCLNADAYNPEALERAGIKSPYCRAIVSLFENDALNLRIALTSKVLNPTIFMAIKSTTKNQTENLMDVGVQIIENPFEIIAEHINMAINTPHRLRLVRWIYGLGTLFDPLLSLPHGKYIVCGYGRMGKSIYEVLKQNNFEIAFAEIDPQKISHPNAASNDHPKIMIGDGDDKEILKQLGIDSCVAIIAGTDDDTNNLSILATAKKLNPHIITIARENELEDFSIFESSNIDTIFIPAKVLINKTVNAILNPTLDLFIKHVHRLAEDEVMSLTKKLLEINLHPLLFTLKIDEAQAPMLVQNIQTLSFKLSLLKRSLKDRNFNNNLIPLMRVRHKEIEILPDWESSLERNDLFLFAGDANAQDHLEYIANNFYEFHYAYYGEEKSFLNKLWQKKPISAKNLSNG</sequence>
<keyword evidence="1" id="KW-0812">Transmembrane</keyword>
<evidence type="ECO:0000256" key="1">
    <source>
        <dbReference type="SAM" id="Phobius"/>
    </source>
</evidence>
<dbReference type="SUPFAM" id="SSF51735">
    <property type="entry name" value="NAD(P)-binding Rossmann-fold domains"/>
    <property type="match status" value="2"/>
</dbReference>
<dbReference type="SUPFAM" id="SSF81324">
    <property type="entry name" value="Voltage-gated potassium channels"/>
    <property type="match status" value="1"/>
</dbReference>
<feature type="domain" description="RCK N-terminal" evidence="2">
    <location>
        <begin position="124"/>
        <end position="246"/>
    </location>
</feature>
<dbReference type="InterPro" id="IPR036291">
    <property type="entry name" value="NAD(P)-bd_dom_sf"/>
</dbReference>
<evidence type="ECO:0000313" key="4">
    <source>
        <dbReference type="Proteomes" id="UP000323483"/>
    </source>
</evidence>
<dbReference type="Gene3D" id="3.40.50.720">
    <property type="entry name" value="NAD(P)-binding Rossmann-like Domain"/>
    <property type="match status" value="2"/>
</dbReference>
<dbReference type="InterPro" id="IPR003148">
    <property type="entry name" value="RCK_N"/>
</dbReference>
<keyword evidence="3" id="KW-0407">Ion channel</keyword>
<protein>
    <submittedName>
        <fullName evidence="3">Potassium channel protein</fullName>
    </submittedName>
</protein>
<reference evidence="3" key="1">
    <citation type="submission" date="2019-08" db="EMBL/GenBank/DDBJ databases">
        <title>Organohalide respiration in Sulfurospirillum species is regulated by a two-component system as unraveled by comparative genomics, and transcriptomics, and regulator binding studies.</title>
        <authorList>
            <person name="Goris T."/>
            <person name="Esken J."/>
            <person name="Gadkari J."/>
            <person name="Bischler T."/>
            <person name="Foerstner K."/>
            <person name="Sharma C.M."/>
            <person name="Diekert G."/>
            <person name="Schubert T."/>
        </authorList>
    </citation>
    <scope>NUCLEOTIDE SEQUENCE [LARGE SCALE GENOMIC DNA]</scope>
    <source>
        <strain evidence="3">N</strain>
    </source>
</reference>
<dbReference type="GO" id="GO:0034220">
    <property type="term" value="P:monoatomic ion transmembrane transport"/>
    <property type="evidence" value="ECO:0007669"/>
    <property type="project" value="UniProtKB-KW"/>
</dbReference>
<evidence type="ECO:0000313" key="3">
    <source>
        <dbReference type="EMBL" id="QEH04917.1"/>
    </source>
</evidence>
<proteinExistence type="predicted"/>
<dbReference type="InterPro" id="IPR050721">
    <property type="entry name" value="Trk_Ktr_HKT_K-transport"/>
</dbReference>
<dbReference type="Proteomes" id="UP000323483">
    <property type="component" value="Chromosome"/>
</dbReference>
<keyword evidence="3" id="KW-0406">Ion transport</keyword>
<keyword evidence="4" id="KW-1185">Reference proteome</keyword>
<keyword evidence="1" id="KW-1133">Transmembrane helix</keyword>
<gene>
    <name evidence="3" type="ORF">SMN_0128</name>
</gene>
<feature type="transmembrane region" description="Helical" evidence="1">
    <location>
        <begin position="77"/>
        <end position="101"/>
    </location>
</feature>
<dbReference type="Gene3D" id="1.10.287.70">
    <property type="match status" value="1"/>
</dbReference>
<feature type="domain" description="RCK N-terminal" evidence="2">
    <location>
        <begin position="287"/>
        <end position="406"/>
    </location>
</feature>
<dbReference type="Pfam" id="PF02254">
    <property type="entry name" value="TrkA_N"/>
    <property type="match status" value="2"/>
</dbReference>
<dbReference type="EMBL" id="CP042966">
    <property type="protein sequence ID" value="QEH04917.1"/>
    <property type="molecule type" value="Genomic_DNA"/>
</dbReference>
<feature type="transmembrane region" description="Helical" evidence="1">
    <location>
        <begin position="16"/>
        <end position="34"/>
    </location>
</feature>
<name>A0ABX5YWQ5_SULMU</name>
<evidence type="ECO:0000259" key="2">
    <source>
        <dbReference type="PROSITE" id="PS51201"/>
    </source>
</evidence>